<keyword evidence="2" id="KW-1185">Reference proteome</keyword>
<dbReference type="Pfam" id="PF12771">
    <property type="entry name" value="SusD-like_2"/>
    <property type="match status" value="1"/>
</dbReference>
<dbReference type="SUPFAM" id="SSF48452">
    <property type="entry name" value="TPR-like"/>
    <property type="match status" value="1"/>
</dbReference>
<dbReference type="InterPro" id="IPR011990">
    <property type="entry name" value="TPR-like_helical_dom_sf"/>
</dbReference>
<protein>
    <submittedName>
        <fullName evidence="1">SusD/RagB family nutrient-binding outer membrane lipoprotein</fullName>
    </submittedName>
</protein>
<name>A0ABU8I391_9SPHI</name>
<organism evidence="1 2">
    <name type="scientific">Sphingobacterium tenebrionis</name>
    <dbReference type="NCBI Taxonomy" id="3111775"/>
    <lineage>
        <taxon>Bacteria</taxon>
        <taxon>Pseudomonadati</taxon>
        <taxon>Bacteroidota</taxon>
        <taxon>Sphingobacteriia</taxon>
        <taxon>Sphingobacteriales</taxon>
        <taxon>Sphingobacteriaceae</taxon>
        <taxon>Sphingobacterium</taxon>
    </lineage>
</organism>
<dbReference type="Gene3D" id="1.25.40.390">
    <property type="match status" value="1"/>
</dbReference>
<reference evidence="1 2" key="1">
    <citation type="submission" date="2024-01" db="EMBL/GenBank/DDBJ databases">
        <title>Sphingobacterium tenebrionis sp. nov., a novel endophyte isolated from tenebrio molitor intestines.</title>
        <authorList>
            <person name="Zhang C."/>
        </authorList>
    </citation>
    <scope>NUCLEOTIDE SEQUENCE [LARGE SCALE GENOMIC DNA]</scope>
    <source>
        <strain evidence="1 2">PU5-4</strain>
    </source>
</reference>
<evidence type="ECO:0000313" key="2">
    <source>
        <dbReference type="Proteomes" id="UP001363035"/>
    </source>
</evidence>
<dbReference type="RefSeq" id="WP_134776978.1">
    <property type="nucleotide sequence ID" value="NZ_JAYLLN010000006.1"/>
</dbReference>
<dbReference type="EMBL" id="JAYLLN010000006">
    <property type="protein sequence ID" value="MEI5984179.1"/>
    <property type="molecule type" value="Genomic_DNA"/>
</dbReference>
<keyword evidence="1" id="KW-0449">Lipoprotein</keyword>
<dbReference type="InterPro" id="IPR041662">
    <property type="entry name" value="SusD-like_2"/>
</dbReference>
<evidence type="ECO:0000313" key="1">
    <source>
        <dbReference type="EMBL" id="MEI5984179.1"/>
    </source>
</evidence>
<proteinExistence type="predicted"/>
<dbReference type="PROSITE" id="PS51257">
    <property type="entry name" value="PROKAR_LIPOPROTEIN"/>
    <property type="match status" value="1"/>
</dbReference>
<gene>
    <name evidence="1" type="ORF">VJ786_04600</name>
</gene>
<sequence>MKLKNILFGSLLSILALSSCDKGFVDLNVDPTKTTEAYPEQFMANALISSVSANMNRNRGFNNELMQVTVSIGDGEFKVFRYDFRRSWSDYLWSNHFLNLSNYKDMYSKAQNELTFNTSYQGISMILQAWTNSILTDTYGDIPYTQATLGRDSLLFEPKFDAQKDIYTNLLMKLDSANNLLKANTAIDPLQDPVYAGSVANWRKFGNSLFLRLLMRVAHKAEVKDYAEAKIKEILETNKSNYPIIANNEESAILRWTGEGVYVSPFMSTRVQDFRATAIAEYFIDFLRDTNDPRLNIPDYGKAGVNRWGIAPVSGNFVGVPSGYAQGSEDYSKMSYFYSADQIVGGYSMQHEPMTGMIMNFAEVEFIKAEAMLKGYITGDPSVPFYSGASNSITLWVPTWTGNIEEHLAASDKAWDAAATFDEKMEMIHQQKYFALFLVDLQQWFEYRRTGHPILPKGAGLKNNGEMPARMQYPVYVQSSNPVSYREAVARQGADEINTKMWWQKP</sequence>
<accession>A0ABU8I391</accession>
<dbReference type="Proteomes" id="UP001363035">
    <property type="component" value="Unassembled WGS sequence"/>
</dbReference>
<comment type="caution">
    <text evidence="1">The sequence shown here is derived from an EMBL/GenBank/DDBJ whole genome shotgun (WGS) entry which is preliminary data.</text>
</comment>